<name>A0A4Z0Y3I0_9FIRM</name>
<dbReference type="RefSeq" id="WP_135657900.1">
    <property type="nucleotide sequence ID" value="NZ_JAJUFJ010000002.1"/>
</dbReference>
<evidence type="ECO:0000313" key="2">
    <source>
        <dbReference type="EMBL" id="TGJ77407.1"/>
    </source>
</evidence>
<keyword evidence="3" id="KW-1185">Reference proteome</keyword>
<proteinExistence type="predicted"/>
<feature type="domain" description="Putative Flp pilus-assembly TadG-like N-terminal" evidence="1">
    <location>
        <begin position="10"/>
        <end position="43"/>
    </location>
</feature>
<accession>A0A4Z0Y3I0</accession>
<dbReference type="EMBL" id="SRMQ01000002">
    <property type="protein sequence ID" value="TGJ77407.1"/>
    <property type="molecule type" value="Genomic_DNA"/>
</dbReference>
<evidence type="ECO:0000259" key="1">
    <source>
        <dbReference type="Pfam" id="PF13400"/>
    </source>
</evidence>
<dbReference type="InterPro" id="IPR028087">
    <property type="entry name" value="Tad_N"/>
</dbReference>
<organism evidence="2 3">
    <name type="scientific">Caproiciproducens galactitolivorans</name>
    <dbReference type="NCBI Taxonomy" id="642589"/>
    <lineage>
        <taxon>Bacteria</taxon>
        <taxon>Bacillati</taxon>
        <taxon>Bacillota</taxon>
        <taxon>Clostridia</taxon>
        <taxon>Eubacteriales</taxon>
        <taxon>Acutalibacteraceae</taxon>
        <taxon>Caproiciproducens</taxon>
    </lineage>
</organism>
<evidence type="ECO:0000313" key="3">
    <source>
        <dbReference type="Proteomes" id="UP000297714"/>
    </source>
</evidence>
<gene>
    <name evidence="2" type="ORF">CAGA_07770</name>
</gene>
<dbReference type="OrthoDB" id="9553832at2"/>
<dbReference type="Pfam" id="PF13400">
    <property type="entry name" value="Tad"/>
    <property type="match status" value="1"/>
</dbReference>
<protein>
    <recommendedName>
        <fullName evidence="1">Putative Flp pilus-assembly TadG-like N-terminal domain-containing protein</fullName>
    </recommendedName>
</protein>
<dbReference type="Proteomes" id="UP000297714">
    <property type="component" value="Unassembled WGS sequence"/>
</dbReference>
<sequence length="151" mass="17376">MLEKKTNEKGSISVLFAFLFVALMLFTSFATDAGMLYYQQLRLKEVGNVIREARLNNETVLQNSTHPAETLERLAKDYAVKNGLRADQVTVDFADLENESTYTHRYYEMNIYLTDTYQYKALSILGFREQKIRVTIHGYGDVENSAGVWKP</sequence>
<reference evidence="2 3" key="1">
    <citation type="submission" date="2019-04" db="EMBL/GenBank/DDBJ databases">
        <authorList>
            <person name="Poehlein A."/>
            <person name="Bengelsdorf F.R."/>
            <person name="Duerre P."/>
            <person name="Daniel R."/>
        </authorList>
    </citation>
    <scope>NUCLEOTIDE SEQUENCE [LARGE SCALE GENOMIC DNA]</scope>
    <source>
        <strain evidence="2 3">BS-1</strain>
    </source>
</reference>
<dbReference type="AlphaFoldDB" id="A0A4Z0Y3I0"/>
<comment type="caution">
    <text evidence="2">The sequence shown here is derived from an EMBL/GenBank/DDBJ whole genome shotgun (WGS) entry which is preliminary data.</text>
</comment>